<dbReference type="EMBL" id="JACWMY010000006">
    <property type="protein sequence ID" value="MBD1364782.1"/>
    <property type="molecule type" value="Genomic_DNA"/>
</dbReference>
<accession>A0ABR7WR57</accession>
<evidence type="ECO:0000313" key="1">
    <source>
        <dbReference type="EMBL" id="MBD1364782.1"/>
    </source>
</evidence>
<reference evidence="1 2" key="1">
    <citation type="submission" date="2020-09" db="EMBL/GenBank/DDBJ databases">
        <title>Novel species of Mucilaginibacter isolated from a glacier on the Tibetan Plateau.</title>
        <authorList>
            <person name="Liu Q."/>
            <person name="Xin Y.-H."/>
        </authorList>
    </citation>
    <scope>NUCLEOTIDE SEQUENCE [LARGE SCALE GENOMIC DNA]</scope>
    <source>
        <strain evidence="1 2">ZT4R22</strain>
    </source>
</reference>
<sequence length="198" mass="23432">MVHLIITTANITEAFGVRKQQYVESIEAALKYAAFFDTYTILECFSEKEAYLDKYNTFYSREGNPYRDKGLNEMNHLRAFLEQSPLADDDSIIKLSGKYVIEEPYFFETLHQLHHEYDSMFKNDNDVYVGNGYHTFFYYMKKKLFLDAIGNIDFSVENNRPIEWDMKSFLMVKDRHIEIDRLGLLARQGTNSEKIFRC</sequence>
<organism evidence="1 2">
    <name type="scientific">Mucilaginibacter pankratovii</name>
    <dbReference type="NCBI Taxonomy" id="2772110"/>
    <lineage>
        <taxon>Bacteria</taxon>
        <taxon>Pseudomonadati</taxon>
        <taxon>Bacteroidota</taxon>
        <taxon>Sphingobacteriia</taxon>
        <taxon>Sphingobacteriales</taxon>
        <taxon>Sphingobacteriaceae</taxon>
        <taxon>Mucilaginibacter</taxon>
    </lineage>
</organism>
<dbReference type="Proteomes" id="UP000606600">
    <property type="component" value="Unassembled WGS sequence"/>
</dbReference>
<name>A0ABR7WR57_9SPHI</name>
<comment type="caution">
    <text evidence="1">The sequence shown here is derived from an EMBL/GenBank/DDBJ whole genome shotgun (WGS) entry which is preliminary data.</text>
</comment>
<dbReference type="RefSeq" id="WP_191189443.1">
    <property type="nucleotide sequence ID" value="NZ_JACWMY010000006.1"/>
</dbReference>
<protein>
    <submittedName>
        <fullName evidence="1">Uncharacterized protein</fullName>
    </submittedName>
</protein>
<evidence type="ECO:0000313" key="2">
    <source>
        <dbReference type="Proteomes" id="UP000606600"/>
    </source>
</evidence>
<gene>
    <name evidence="1" type="ORF">IDJ77_13255</name>
</gene>
<proteinExistence type="predicted"/>
<keyword evidence="2" id="KW-1185">Reference proteome</keyword>